<accession>A0ABW5FTU8</accession>
<sequence length="63" mass="6688">MSKINPIAVQKALSGVDYPCGRDDLIEAAKSNSADSEVLDNLRKLPDESYEGPDRVNAALAGV</sequence>
<dbReference type="EMBL" id="JBHUKR010000007">
    <property type="protein sequence ID" value="MFD2418276.1"/>
    <property type="molecule type" value="Genomic_DNA"/>
</dbReference>
<keyword evidence="2" id="KW-1185">Reference proteome</keyword>
<comment type="caution">
    <text evidence="1">The sequence shown here is derived from an EMBL/GenBank/DDBJ whole genome shotgun (WGS) entry which is preliminary data.</text>
</comment>
<reference evidence="2" key="1">
    <citation type="journal article" date="2019" name="Int. J. Syst. Evol. Microbiol.">
        <title>The Global Catalogue of Microorganisms (GCM) 10K type strain sequencing project: providing services to taxonomists for standard genome sequencing and annotation.</title>
        <authorList>
            <consortium name="The Broad Institute Genomics Platform"/>
            <consortium name="The Broad Institute Genome Sequencing Center for Infectious Disease"/>
            <person name="Wu L."/>
            <person name="Ma J."/>
        </authorList>
    </citation>
    <scope>NUCLEOTIDE SEQUENCE [LARGE SCALE GENOMIC DNA]</scope>
    <source>
        <strain evidence="2">CGMCC 4.7645</strain>
    </source>
</reference>
<evidence type="ECO:0000313" key="1">
    <source>
        <dbReference type="EMBL" id="MFD2418276.1"/>
    </source>
</evidence>
<protein>
    <submittedName>
        <fullName evidence="1">DUF2795 domain-containing protein</fullName>
    </submittedName>
</protein>
<dbReference type="Pfam" id="PF11387">
    <property type="entry name" value="DUF2795"/>
    <property type="match status" value="1"/>
</dbReference>
<proteinExistence type="predicted"/>
<gene>
    <name evidence="1" type="ORF">ACFSXZ_18290</name>
</gene>
<dbReference type="RefSeq" id="WP_378266223.1">
    <property type="nucleotide sequence ID" value="NZ_JBHUKR010000007.1"/>
</dbReference>
<name>A0ABW5FTU8_9PSEU</name>
<dbReference type="InterPro" id="IPR021527">
    <property type="entry name" value="DUF2795"/>
</dbReference>
<dbReference type="Proteomes" id="UP001597417">
    <property type="component" value="Unassembled WGS sequence"/>
</dbReference>
<organism evidence="1 2">
    <name type="scientific">Amycolatopsis pigmentata</name>
    <dbReference type="NCBI Taxonomy" id="450801"/>
    <lineage>
        <taxon>Bacteria</taxon>
        <taxon>Bacillati</taxon>
        <taxon>Actinomycetota</taxon>
        <taxon>Actinomycetes</taxon>
        <taxon>Pseudonocardiales</taxon>
        <taxon>Pseudonocardiaceae</taxon>
        <taxon>Amycolatopsis</taxon>
    </lineage>
</organism>
<evidence type="ECO:0000313" key="2">
    <source>
        <dbReference type="Proteomes" id="UP001597417"/>
    </source>
</evidence>